<accession>A0A0D7A0F3</accession>
<sequence length="155" mass="17499">STWDEDEASARNYLFQKIPDSTVLRVARMATVAEAWKYIVTEFSAKGQALETELRTQFTETKCGAKTNVRTFLEDLVTRRENLARSGVSISNKEMRDTILKSLPRYLSSFVSNQLTAVHLIDPTKSVDPNNLASMIAQEWEHQEAQRKRSGGGDT</sequence>
<dbReference type="AlphaFoldDB" id="A0A0D7A0F3"/>
<feature type="non-terminal residue" evidence="1">
    <location>
        <position position="1"/>
    </location>
</feature>
<organism evidence="1 2">
    <name type="scientific">Fistulina hepatica ATCC 64428</name>
    <dbReference type="NCBI Taxonomy" id="1128425"/>
    <lineage>
        <taxon>Eukaryota</taxon>
        <taxon>Fungi</taxon>
        <taxon>Dikarya</taxon>
        <taxon>Basidiomycota</taxon>
        <taxon>Agaricomycotina</taxon>
        <taxon>Agaricomycetes</taxon>
        <taxon>Agaricomycetidae</taxon>
        <taxon>Agaricales</taxon>
        <taxon>Fistulinaceae</taxon>
        <taxon>Fistulina</taxon>
    </lineage>
</organism>
<keyword evidence="2" id="KW-1185">Reference proteome</keyword>
<dbReference type="OrthoDB" id="3263038at2759"/>
<protein>
    <recommendedName>
        <fullName evidence="3">Retrotransposon gag domain-containing protein</fullName>
    </recommendedName>
</protein>
<evidence type="ECO:0000313" key="2">
    <source>
        <dbReference type="Proteomes" id="UP000054144"/>
    </source>
</evidence>
<gene>
    <name evidence="1" type="ORF">FISHEDRAFT_53855</name>
</gene>
<name>A0A0D7A0F3_9AGAR</name>
<dbReference type="Proteomes" id="UP000054144">
    <property type="component" value="Unassembled WGS sequence"/>
</dbReference>
<reference evidence="1 2" key="1">
    <citation type="journal article" date="2015" name="Fungal Genet. Biol.">
        <title>Evolution of novel wood decay mechanisms in Agaricales revealed by the genome sequences of Fistulina hepatica and Cylindrobasidium torrendii.</title>
        <authorList>
            <person name="Floudas D."/>
            <person name="Held B.W."/>
            <person name="Riley R."/>
            <person name="Nagy L.G."/>
            <person name="Koehler G."/>
            <person name="Ransdell A.S."/>
            <person name="Younus H."/>
            <person name="Chow J."/>
            <person name="Chiniquy J."/>
            <person name="Lipzen A."/>
            <person name="Tritt A."/>
            <person name="Sun H."/>
            <person name="Haridas S."/>
            <person name="LaButti K."/>
            <person name="Ohm R.A."/>
            <person name="Kues U."/>
            <person name="Blanchette R.A."/>
            <person name="Grigoriev I.V."/>
            <person name="Minto R.E."/>
            <person name="Hibbett D.S."/>
        </authorList>
    </citation>
    <scope>NUCLEOTIDE SEQUENCE [LARGE SCALE GENOMIC DNA]</scope>
    <source>
        <strain evidence="1 2">ATCC 64428</strain>
    </source>
</reference>
<dbReference type="EMBL" id="KN882113">
    <property type="protein sequence ID" value="KIY43260.1"/>
    <property type="molecule type" value="Genomic_DNA"/>
</dbReference>
<evidence type="ECO:0008006" key="3">
    <source>
        <dbReference type="Google" id="ProtNLM"/>
    </source>
</evidence>
<proteinExistence type="predicted"/>
<evidence type="ECO:0000313" key="1">
    <source>
        <dbReference type="EMBL" id="KIY43260.1"/>
    </source>
</evidence>
<dbReference type="Pfam" id="PF14223">
    <property type="entry name" value="Retrotran_gag_2"/>
    <property type="match status" value="1"/>
</dbReference>